<dbReference type="AlphaFoldDB" id="A0A7Z0LPT1"/>
<reference evidence="1 2" key="1">
    <citation type="journal article" date="2003" name="Extremophiles">
        <title>Halomonas glaciei sp. nov. isolated from fast ice of Adelie Land, Antarctica.</title>
        <authorList>
            <person name="Reddy G.S."/>
            <person name="Raghavan P.U."/>
            <person name="Sarita N.B."/>
            <person name="Prakash J.S."/>
            <person name="Nagesh N."/>
            <person name="Delille D."/>
            <person name="Shivaji S."/>
        </authorList>
    </citation>
    <scope>NUCLEOTIDE SEQUENCE [LARGE SCALE GENOMIC DNA]</scope>
    <source>
        <strain evidence="1 2">DD39</strain>
    </source>
</reference>
<dbReference type="Gene3D" id="2.160.10.10">
    <property type="entry name" value="Hexapeptide repeat proteins"/>
    <property type="match status" value="1"/>
</dbReference>
<comment type="caution">
    <text evidence="1">The sequence shown here is derived from an EMBL/GenBank/DDBJ whole genome shotgun (WGS) entry which is preliminary data.</text>
</comment>
<evidence type="ECO:0000313" key="1">
    <source>
        <dbReference type="EMBL" id="NYS76385.1"/>
    </source>
</evidence>
<dbReference type="EMBL" id="JACCDE010000002">
    <property type="protein sequence ID" value="NYS76385.1"/>
    <property type="molecule type" value="Genomic_DNA"/>
</dbReference>
<dbReference type="RefSeq" id="WP_179915070.1">
    <property type="nucleotide sequence ID" value="NZ_CAXBPG010000013.1"/>
</dbReference>
<accession>A0A7Z0LPT1</accession>
<name>A0A7Z0LPT1_9GAMM</name>
<dbReference type="InterPro" id="IPR011004">
    <property type="entry name" value="Trimer_LpxA-like_sf"/>
</dbReference>
<organism evidence="1 2">
    <name type="scientific">Vreelandella glaciei</name>
    <dbReference type="NCBI Taxonomy" id="186761"/>
    <lineage>
        <taxon>Bacteria</taxon>
        <taxon>Pseudomonadati</taxon>
        <taxon>Pseudomonadota</taxon>
        <taxon>Gammaproteobacteria</taxon>
        <taxon>Oceanospirillales</taxon>
        <taxon>Halomonadaceae</taxon>
        <taxon>Vreelandella</taxon>
    </lineage>
</organism>
<dbReference type="InterPro" id="IPR001451">
    <property type="entry name" value="Hexapep"/>
</dbReference>
<keyword evidence="2" id="KW-1185">Reference proteome</keyword>
<proteinExistence type="predicted"/>
<evidence type="ECO:0000313" key="2">
    <source>
        <dbReference type="Proteomes" id="UP000526892"/>
    </source>
</evidence>
<sequence length="57" mass="5526">MGANAVVLGNIEIGEGSRIGAGAIVTKSVTAGATGGTACDCALIHIAKRLHPALQVA</sequence>
<gene>
    <name evidence="1" type="ORF">HZS80_01375</name>
</gene>
<dbReference type="SUPFAM" id="SSF51161">
    <property type="entry name" value="Trimeric LpxA-like enzymes"/>
    <property type="match status" value="1"/>
</dbReference>
<dbReference type="Pfam" id="PF00132">
    <property type="entry name" value="Hexapep"/>
    <property type="match status" value="1"/>
</dbReference>
<dbReference type="Proteomes" id="UP000526892">
    <property type="component" value="Unassembled WGS sequence"/>
</dbReference>
<protein>
    <submittedName>
        <fullName evidence="1">Uncharacterized protein</fullName>
    </submittedName>
</protein>